<evidence type="ECO:0000313" key="4">
    <source>
        <dbReference type="EMBL" id="GBO34504.1"/>
    </source>
</evidence>
<proteinExistence type="predicted"/>
<dbReference type="EMBL" id="BGPR01058344">
    <property type="protein sequence ID" value="GBO34501.1"/>
    <property type="molecule type" value="Genomic_DNA"/>
</dbReference>
<protein>
    <submittedName>
        <fullName evidence="2">Uncharacterized protein</fullName>
    </submittedName>
</protein>
<gene>
    <name evidence="4" type="ORF">AVEN_11840_1</name>
    <name evidence="5" type="ORF">AVEN_167678_1</name>
    <name evidence="2" type="ORF">AVEN_41_1</name>
    <name evidence="3" type="ORF">AVEN_96368_1</name>
</gene>
<reference evidence="2 6" key="1">
    <citation type="journal article" date="2019" name="Sci. Rep.">
        <title>Orb-weaving spider Araneus ventricosus genome elucidates the spidroin gene catalogue.</title>
        <authorList>
            <person name="Kono N."/>
            <person name="Nakamura H."/>
            <person name="Ohtoshi R."/>
            <person name="Moran D.A.P."/>
            <person name="Shinohara A."/>
            <person name="Yoshida Y."/>
            <person name="Fujiwara M."/>
            <person name="Mori M."/>
            <person name="Tomita M."/>
            <person name="Arakawa K."/>
        </authorList>
    </citation>
    <scope>NUCLEOTIDE SEQUENCE [LARGE SCALE GENOMIC DNA]</scope>
</reference>
<evidence type="ECO:0000313" key="5">
    <source>
        <dbReference type="EMBL" id="GBO34507.1"/>
    </source>
</evidence>
<dbReference type="EMBL" id="BGPR01058351">
    <property type="protein sequence ID" value="GBO34507.1"/>
    <property type="molecule type" value="Genomic_DNA"/>
</dbReference>
<evidence type="ECO:0000313" key="6">
    <source>
        <dbReference type="Proteomes" id="UP000499080"/>
    </source>
</evidence>
<evidence type="ECO:0000256" key="1">
    <source>
        <dbReference type="SAM" id="MobiDB-lite"/>
    </source>
</evidence>
<keyword evidence="6" id="KW-1185">Reference proteome</keyword>
<feature type="compositionally biased region" description="Basic and acidic residues" evidence="1">
    <location>
        <begin position="67"/>
        <end position="78"/>
    </location>
</feature>
<feature type="region of interest" description="Disordered" evidence="1">
    <location>
        <begin position="58"/>
        <end position="88"/>
    </location>
</feature>
<dbReference type="Proteomes" id="UP000499080">
    <property type="component" value="Unassembled WGS sequence"/>
</dbReference>
<accession>A0A4Y2WBD9</accession>
<sequence>MCTSEETSKSQLGEIRDAMSNISSLRSRAVYLRKVSQENHVKRMQLARSMGEHLSPVFILPSNSPVREPKHSKDDSPTKLKSPKKKPLKKINKLKIKRFINAR</sequence>
<dbReference type="EMBL" id="BGPR01058346">
    <property type="protein sequence ID" value="GBO34504.1"/>
    <property type="molecule type" value="Genomic_DNA"/>
</dbReference>
<dbReference type="AlphaFoldDB" id="A0A4Y2WBD9"/>
<dbReference type="EMBL" id="BGPR01058343">
    <property type="protein sequence ID" value="GBO34499.1"/>
    <property type="molecule type" value="Genomic_DNA"/>
</dbReference>
<organism evidence="2 6">
    <name type="scientific">Araneus ventricosus</name>
    <name type="common">Orbweaver spider</name>
    <name type="synonym">Epeira ventricosa</name>
    <dbReference type="NCBI Taxonomy" id="182803"/>
    <lineage>
        <taxon>Eukaryota</taxon>
        <taxon>Metazoa</taxon>
        <taxon>Ecdysozoa</taxon>
        <taxon>Arthropoda</taxon>
        <taxon>Chelicerata</taxon>
        <taxon>Arachnida</taxon>
        <taxon>Araneae</taxon>
        <taxon>Araneomorphae</taxon>
        <taxon>Entelegynae</taxon>
        <taxon>Araneoidea</taxon>
        <taxon>Araneidae</taxon>
        <taxon>Araneus</taxon>
    </lineage>
</organism>
<comment type="caution">
    <text evidence="2">The sequence shown here is derived from an EMBL/GenBank/DDBJ whole genome shotgun (WGS) entry which is preliminary data.</text>
</comment>
<evidence type="ECO:0000313" key="3">
    <source>
        <dbReference type="EMBL" id="GBO34501.1"/>
    </source>
</evidence>
<dbReference type="OrthoDB" id="6433172at2759"/>
<evidence type="ECO:0000313" key="2">
    <source>
        <dbReference type="EMBL" id="GBO34499.1"/>
    </source>
</evidence>
<name>A0A4Y2WBD9_ARAVE</name>